<dbReference type="Pfam" id="PF00990">
    <property type="entry name" value="GGDEF"/>
    <property type="match status" value="1"/>
</dbReference>
<dbReference type="InterPro" id="IPR052163">
    <property type="entry name" value="DGC-Regulatory_Protein"/>
</dbReference>
<organism evidence="3 4">
    <name type="scientific">Flavimaricola marinus</name>
    <dbReference type="NCBI Taxonomy" id="1819565"/>
    <lineage>
        <taxon>Bacteria</taxon>
        <taxon>Pseudomonadati</taxon>
        <taxon>Pseudomonadota</taxon>
        <taxon>Alphaproteobacteria</taxon>
        <taxon>Rhodobacterales</taxon>
        <taxon>Paracoccaceae</taxon>
        <taxon>Flavimaricola</taxon>
    </lineage>
</organism>
<feature type="transmembrane region" description="Helical" evidence="1">
    <location>
        <begin position="6"/>
        <end position="29"/>
    </location>
</feature>
<name>A0A238LDT6_9RHOB</name>
<keyword evidence="3" id="KW-0808">Transferase</keyword>
<keyword evidence="1" id="KW-0472">Membrane</keyword>
<reference evidence="3 4" key="1">
    <citation type="submission" date="2017-05" db="EMBL/GenBank/DDBJ databases">
        <authorList>
            <person name="Song R."/>
            <person name="Chenine A.L."/>
            <person name="Ruprecht R.M."/>
        </authorList>
    </citation>
    <scope>NUCLEOTIDE SEQUENCE [LARGE SCALE GENOMIC DNA]</scope>
    <source>
        <strain evidence="3 4">CECT 8899</strain>
    </source>
</reference>
<keyword evidence="1" id="KW-1133">Transmembrane helix</keyword>
<dbReference type="InterPro" id="IPR043128">
    <property type="entry name" value="Rev_trsase/Diguanyl_cyclase"/>
</dbReference>
<dbReference type="CDD" id="cd01949">
    <property type="entry name" value="GGDEF"/>
    <property type="match status" value="1"/>
</dbReference>
<dbReference type="Gene3D" id="3.30.70.270">
    <property type="match status" value="1"/>
</dbReference>
<gene>
    <name evidence="3" type="primary">yeaJ</name>
    <name evidence="3" type="ORF">LOM8899_01918</name>
</gene>
<dbReference type="PROSITE" id="PS50887">
    <property type="entry name" value="GGDEF"/>
    <property type="match status" value="1"/>
</dbReference>
<keyword evidence="3" id="KW-0548">Nucleotidyltransferase</keyword>
<dbReference type="SMART" id="SM00267">
    <property type="entry name" value="GGDEF"/>
    <property type="match status" value="1"/>
</dbReference>
<keyword evidence="4" id="KW-1185">Reference proteome</keyword>
<dbReference type="InterPro" id="IPR000160">
    <property type="entry name" value="GGDEF_dom"/>
</dbReference>
<evidence type="ECO:0000256" key="1">
    <source>
        <dbReference type="SAM" id="Phobius"/>
    </source>
</evidence>
<feature type="transmembrane region" description="Helical" evidence="1">
    <location>
        <begin position="244"/>
        <end position="263"/>
    </location>
</feature>
<dbReference type="Proteomes" id="UP000201613">
    <property type="component" value="Unassembled WGS sequence"/>
</dbReference>
<dbReference type="PANTHER" id="PTHR46663:SF2">
    <property type="entry name" value="GGDEF DOMAIN-CONTAINING PROTEIN"/>
    <property type="match status" value="1"/>
</dbReference>
<accession>A0A238LDT6</accession>
<dbReference type="GO" id="GO:0052621">
    <property type="term" value="F:diguanylate cyclase activity"/>
    <property type="evidence" value="ECO:0007669"/>
    <property type="project" value="UniProtKB-EC"/>
</dbReference>
<dbReference type="EC" id="2.7.7.65" evidence="3"/>
<evidence type="ECO:0000313" key="4">
    <source>
        <dbReference type="Proteomes" id="UP000201613"/>
    </source>
</evidence>
<dbReference type="RefSeq" id="WP_168770514.1">
    <property type="nucleotide sequence ID" value="NZ_FXZK01000003.1"/>
</dbReference>
<dbReference type="InterPro" id="IPR029787">
    <property type="entry name" value="Nucleotide_cyclase"/>
</dbReference>
<dbReference type="AlphaFoldDB" id="A0A238LDT6"/>
<protein>
    <submittedName>
        <fullName evidence="3">Putative diguanylate cyclase YeaJ</fullName>
        <ecNumber evidence="3">2.7.7.65</ecNumber>
    </submittedName>
</protein>
<evidence type="ECO:0000259" key="2">
    <source>
        <dbReference type="PROSITE" id="PS50887"/>
    </source>
</evidence>
<keyword evidence="1" id="KW-0812">Transmembrane</keyword>
<dbReference type="NCBIfam" id="TIGR00254">
    <property type="entry name" value="GGDEF"/>
    <property type="match status" value="1"/>
</dbReference>
<dbReference type="PANTHER" id="PTHR46663">
    <property type="entry name" value="DIGUANYLATE CYCLASE DGCT-RELATED"/>
    <property type="match status" value="1"/>
</dbReference>
<evidence type="ECO:0000313" key="3">
    <source>
        <dbReference type="EMBL" id="SMY07778.1"/>
    </source>
</evidence>
<sequence>MNLPKRLFWTTFGTGAIAVVTIVSLLVWITSMTDELARIEAQRLVETTIEIRTEQNALVTEDYGQWTAAWEWYRDGDDEALYENLGSGAGDAETFDFLYFLAADGRPTHAYATDTYESDLGLYDASVGAAALQAFGMPRLIPYHMTSGLVDADGRIAMIAVGRIQPDNIDGLTSNDMPIIIGGKWLRPDAIGSALMIDGMDLQPISETAAEDSAGLLLTSINDVPLARLTWPAPRPGRALLRHVAPAVGLLVLLIVIVSWTIGRISSQRTEAFMREKVSARTDPVTGLLNRTGLLEETESENVQESFAEGRIALIYIDLNGLKQLNDGHGHRVGDAAIKATAQRLRAAVRKSDRVARMGGDEFVCLILDDSPQIAAKHVAERIALLTTPDFTYEKQSYKARVAIGIAFSSQAKNWDTLLSNADEAMYQAKRGNLSNPVVFKSSIALAI</sequence>
<dbReference type="InterPro" id="IPR007892">
    <property type="entry name" value="CHASE4"/>
</dbReference>
<dbReference type="SUPFAM" id="SSF55073">
    <property type="entry name" value="Nucleotide cyclase"/>
    <property type="match status" value="1"/>
</dbReference>
<dbReference type="EMBL" id="FXZK01000003">
    <property type="protein sequence ID" value="SMY07778.1"/>
    <property type="molecule type" value="Genomic_DNA"/>
</dbReference>
<proteinExistence type="predicted"/>
<dbReference type="Pfam" id="PF05228">
    <property type="entry name" value="CHASE4"/>
    <property type="match status" value="1"/>
</dbReference>
<feature type="domain" description="GGDEF" evidence="2">
    <location>
        <begin position="310"/>
        <end position="443"/>
    </location>
</feature>